<proteinExistence type="predicted"/>
<dbReference type="PROSITE" id="PS01054">
    <property type="entry name" value="TRANSALDOLASE_1"/>
    <property type="match status" value="1"/>
</dbReference>
<dbReference type="InterPro" id="IPR001585">
    <property type="entry name" value="TAL/FSA"/>
</dbReference>
<dbReference type="AlphaFoldDB" id="A0A1C3H6M0"/>
<dbReference type="Gene3D" id="3.20.20.70">
    <property type="entry name" value="Aldolase class I"/>
    <property type="match status" value="1"/>
</dbReference>
<organism evidence="2 3">
    <name type="scientific">Cardiobacterium hominis</name>
    <dbReference type="NCBI Taxonomy" id="2718"/>
    <lineage>
        <taxon>Bacteria</taxon>
        <taxon>Pseudomonadati</taxon>
        <taxon>Pseudomonadota</taxon>
        <taxon>Gammaproteobacteria</taxon>
        <taxon>Cardiobacteriales</taxon>
        <taxon>Cardiobacteriaceae</taxon>
        <taxon>Cardiobacterium</taxon>
    </lineage>
</organism>
<dbReference type="Proteomes" id="UP000190837">
    <property type="component" value="Unassembled WGS sequence"/>
</dbReference>
<dbReference type="InterPro" id="IPR018225">
    <property type="entry name" value="Transaldolase_AS"/>
</dbReference>
<dbReference type="InterPro" id="IPR013785">
    <property type="entry name" value="Aldolase_TIM"/>
</dbReference>
<sequence>MYLDSADPAAIARYQPLGILKGITTNPTILKKQGGVREAQLAAILAKRPPLLFVQVLGATATDMLRDYHHILATFPDAPLGFKIPVNHAGLEAIAAMRAHRLDLPLLGTAIYSAEQAILAGIAGCDFVAPYINRMENNAIDPYAVIASTRRYYDNHAIPCQIMGASFKNTQQILHALDAGAHTCTLPPDLLHAMLEKPLVEAAIRAFNADGGAGSA</sequence>
<dbReference type="RefSeq" id="WP_079541943.1">
    <property type="nucleotide sequence ID" value="NZ_CP171111.1"/>
</dbReference>
<dbReference type="GO" id="GO:0005975">
    <property type="term" value="P:carbohydrate metabolic process"/>
    <property type="evidence" value="ECO:0007669"/>
    <property type="project" value="InterPro"/>
</dbReference>
<reference evidence="3" key="1">
    <citation type="submission" date="2016-04" db="EMBL/GenBank/DDBJ databases">
        <authorList>
            <person name="Tagini F."/>
        </authorList>
    </citation>
    <scope>NUCLEOTIDE SEQUENCE [LARGE SCALE GENOMIC DNA]</scope>
    <source>
        <strain evidence="3">CHUV0807</strain>
    </source>
</reference>
<evidence type="ECO:0000256" key="1">
    <source>
        <dbReference type="ARBA" id="ARBA00023270"/>
    </source>
</evidence>
<keyword evidence="2" id="KW-0808">Transferase</keyword>
<gene>
    <name evidence="2" type="ORF">CHUV0807_2252</name>
</gene>
<dbReference type="SUPFAM" id="SSF51569">
    <property type="entry name" value="Aldolase"/>
    <property type="match status" value="1"/>
</dbReference>
<evidence type="ECO:0000313" key="3">
    <source>
        <dbReference type="Proteomes" id="UP000190837"/>
    </source>
</evidence>
<dbReference type="PANTHER" id="PTHR10683:SF28">
    <property type="entry name" value="TRANSALDOLASE C"/>
    <property type="match status" value="1"/>
</dbReference>
<protein>
    <submittedName>
        <fullName evidence="2">Transaldolase</fullName>
        <ecNumber evidence="2">2.2.1.2</ecNumber>
    </submittedName>
</protein>
<name>A0A1C3H6M0_9GAMM</name>
<dbReference type="Pfam" id="PF00923">
    <property type="entry name" value="TAL_FSA"/>
    <property type="match status" value="1"/>
</dbReference>
<keyword evidence="1" id="KW-0704">Schiff base</keyword>
<dbReference type="EC" id="2.2.1.2" evidence="2"/>
<dbReference type="PANTHER" id="PTHR10683">
    <property type="entry name" value="TRANSALDOLASE"/>
    <property type="match status" value="1"/>
</dbReference>
<evidence type="ECO:0000313" key="2">
    <source>
        <dbReference type="EMBL" id="SAM70916.1"/>
    </source>
</evidence>
<accession>A0A1C3H6M0</accession>
<dbReference type="EMBL" id="FKLO01000076">
    <property type="protein sequence ID" value="SAM70916.1"/>
    <property type="molecule type" value="Genomic_DNA"/>
</dbReference>
<dbReference type="GO" id="GO:0004801">
    <property type="term" value="F:transaldolase activity"/>
    <property type="evidence" value="ECO:0007669"/>
    <property type="project" value="UniProtKB-EC"/>
</dbReference>